<dbReference type="eggNOG" id="ENOG502ZWFP">
    <property type="taxonomic scope" value="Bacteria"/>
</dbReference>
<evidence type="ECO:0008006" key="3">
    <source>
        <dbReference type="Google" id="ProtNLM"/>
    </source>
</evidence>
<reference evidence="2" key="1">
    <citation type="journal article" date="2011" name="BMC Genomics">
        <title>Complete genome sequence of the filamentous anoxygenic phototrophic bacterium Chloroflexus aurantiacus.</title>
        <authorList>
            <person name="Tang K.H."/>
            <person name="Barry K."/>
            <person name="Chertkov O."/>
            <person name="Dalin E."/>
            <person name="Han C.S."/>
            <person name="Hauser L.J."/>
            <person name="Honchak B.M."/>
            <person name="Karbach L.E."/>
            <person name="Land M.L."/>
            <person name="Lapidus A."/>
            <person name="Larimer F.W."/>
            <person name="Mikhailova N."/>
            <person name="Pitluck S."/>
            <person name="Pierson B.K."/>
            <person name="Blankenship R.E."/>
        </authorList>
    </citation>
    <scope>NUCLEOTIDE SEQUENCE [LARGE SCALE GENOMIC DNA]</scope>
    <source>
        <strain evidence="2">ATCC 29366 / DSM 635 / J-10-fl</strain>
    </source>
</reference>
<dbReference type="AlphaFoldDB" id="A9WEN4"/>
<evidence type="ECO:0000313" key="1">
    <source>
        <dbReference type="EMBL" id="ABY33793.1"/>
    </source>
</evidence>
<dbReference type="HOGENOM" id="CLU_2506700_0_0_0"/>
<sequence>MLPLRVYVSATCTVCKYTYELIERLRTIRPDYPVEVIDLDQDSSKRPAFVFGTPTYVVGETVIALGNPELSTLLAWLDHIARVSI</sequence>
<dbReference type="InParanoid" id="A9WEN4"/>
<dbReference type="KEGG" id="cau:Caur_0547"/>
<dbReference type="Gene3D" id="3.40.30.10">
    <property type="entry name" value="Glutaredoxin"/>
    <property type="match status" value="1"/>
</dbReference>
<dbReference type="EMBL" id="CP000909">
    <property type="protein sequence ID" value="ABY33793.1"/>
    <property type="molecule type" value="Genomic_DNA"/>
</dbReference>
<dbReference type="InterPro" id="IPR036249">
    <property type="entry name" value="Thioredoxin-like_sf"/>
</dbReference>
<gene>
    <name evidence="1" type="ordered locus">Caur_0547</name>
</gene>
<dbReference type="SUPFAM" id="SSF52833">
    <property type="entry name" value="Thioredoxin-like"/>
    <property type="match status" value="1"/>
</dbReference>
<proteinExistence type="predicted"/>
<dbReference type="STRING" id="324602.Caur_0547"/>
<accession>A9WEN4</accession>
<keyword evidence="2" id="KW-1185">Reference proteome</keyword>
<protein>
    <recommendedName>
        <fullName evidence="3">Thioredoxin-like fold domain-containing protein</fullName>
    </recommendedName>
</protein>
<evidence type="ECO:0000313" key="2">
    <source>
        <dbReference type="Proteomes" id="UP000002008"/>
    </source>
</evidence>
<dbReference type="Proteomes" id="UP000002008">
    <property type="component" value="Chromosome"/>
</dbReference>
<organism evidence="1 2">
    <name type="scientific">Chloroflexus aurantiacus (strain ATCC 29366 / DSM 635 / J-10-fl)</name>
    <dbReference type="NCBI Taxonomy" id="324602"/>
    <lineage>
        <taxon>Bacteria</taxon>
        <taxon>Bacillati</taxon>
        <taxon>Chloroflexota</taxon>
        <taxon>Chloroflexia</taxon>
        <taxon>Chloroflexales</taxon>
        <taxon>Chloroflexineae</taxon>
        <taxon>Chloroflexaceae</taxon>
        <taxon>Chloroflexus</taxon>
    </lineage>
</organism>
<dbReference type="EnsemblBacteria" id="ABY33793">
    <property type="protein sequence ID" value="ABY33793"/>
    <property type="gene ID" value="Caur_0547"/>
</dbReference>
<dbReference type="RefSeq" id="WP_012256449.1">
    <property type="nucleotide sequence ID" value="NC_010175.1"/>
</dbReference>
<name>A9WEN4_CHLAA</name>
<dbReference type="PATRIC" id="fig|324602.8.peg.621"/>